<protein>
    <recommendedName>
        <fullName evidence="6">Prepilin-type N-terminal cleavage/methylation domain-containing protein</fullName>
    </recommendedName>
</protein>
<gene>
    <name evidence="4" type="ORF">DRW41_19865</name>
</gene>
<evidence type="ECO:0000256" key="1">
    <source>
        <dbReference type="ARBA" id="ARBA00004241"/>
    </source>
</evidence>
<dbReference type="Proteomes" id="UP000257144">
    <property type="component" value="Unassembled WGS sequence"/>
</dbReference>
<evidence type="ECO:0000256" key="2">
    <source>
        <dbReference type="ARBA" id="ARBA00023287"/>
    </source>
</evidence>
<comment type="caution">
    <text evidence="4">The sequence shown here is derived from an EMBL/GenBank/DDBJ whole genome shotgun (WGS) entry which is preliminary data.</text>
</comment>
<sequence>MKTLQKQGGFTLLEVLLSIVLLSIILTSFLGFFTQSALFAKKNEYKLDTVQTAQKIVNLIELNVTKQDLMENNIIDGRGFVLNGTKTLNQIEVEKLIDESSGSDYNVRATVTNNSAENLIMFKIIVQDPAGPGNTSETYTYIRR</sequence>
<comment type="subcellular location">
    <subcellularLocation>
        <location evidence="1">Cell surface</location>
    </subcellularLocation>
</comment>
<keyword evidence="3" id="KW-0472">Membrane</keyword>
<keyword evidence="3" id="KW-1133">Transmembrane helix</keyword>
<name>A0A3D8GKR2_9BACI</name>
<reference evidence="4 5" key="1">
    <citation type="submission" date="2018-07" db="EMBL/GenBank/DDBJ databases">
        <title>Bacillus sp. YLB-04 draft genome sequence.</title>
        <authorList>
            <person name="Yu L."/>
            <person name="Tang X."/>
        </authorList>
    </citation>
    <scope>NUCLEOTIDE SEQUENCE [LARGE SCALE GENOMIC DNA]</scope>
    <source>
        <strain evidence="4 5">YLB-04</strain>
    </source>
</reference>
<dbReference type="AlphaFoldDB" id="A0A3D8GKR2"/>
<dbReference type="Pfam" id="PF07963">
    <property type="entry name" value="N_methyl"/>
    <property type="match status" value="1"/>
</dbReference>
<feature type="transmembrane region" description="Helical" evidence="3">
    <location>
        <begin position="12"/>
        <end position="33"/>
    </location>
</feature>
<evidence type="ECO:0000313" key="5">
    <source>
        <dbReference type="Proteomes" id="UP000257144"/>
    </source>
</evidence>
<organism evidence="4 5">
    <name type="scientific">Neobacillus piezotolerans</name>
    <dbReference type="NCBI Taxonomy" id="2259171"/>
    <lineage>
        <taxon>Bacteria</taxon>
        <taxon>Bacillati</taxon>
        <taxon>Bacillota</taxon>
        <taxon>Bacilli</taxon>
        <taxon>Bacillales</taxon>
        <taxon>Bacillaceae</taxon>
        <taxon>Neobacillus</taxon>
    </lineage>
</organism>
<dbReference type="PROSITE" id="PS00409">
    <property type="entry name" value="PROKAR_NTER_METHYL"/>
    <property type="match status" value="1"/>
</dbReference>
<accession>A0A3D8GKR2</accession>
<proteinExistence type="predicted"/>
<evidence type="ECO:0000313" key="4">
    <source>
        <dbReference type="EMBL" id="RDU35040.1"/>
    </source>
</evidence>
<evidence type="ECO:0000256" key="3">
    <source>
        <dbReference type="SAM" id="Phobius"/>
    </source>
</evidence>
<keyword evidence="5" id="KW-1185">Reference proteome</keyword>
<keyword evidence="2" id="KW-0178">Competence</keyword>
<dbReference type="EMBL" id="QNQT01000014">
    <property type="protein sequence ID" value="RDU35040.1"/>
    <property type="molecule type" value="Genomic_DNA"/>
</dbReference>
<keyword evidence="3" id="KW-0812">Transmembrane</keyword>
<dbReference type="GO" id="GO:0009986">
    <property type="term" value="C:cell surface"/>
    <property type="evidence" value="ECO:0007669"/>
    <property type="project" value="UniProtKB-SubCell"/>
</dbReference>
<dbReference type="GO" id="GO:0030420">
    <property type="term" value="P:establishment of competence for transformation"/>
    <property type="evidence" value="ECO:0007669"/>
    <property type="project" value="UniProtKB-KW"/>
</dbReference>
<evidence type="ECO:0008006" key="6">
    <source>
        <dbReference type="Google" id="ProtNLM"/>
    </source>
</evidence>
<dbReference type="NCBIfam" id="TIGR02532">
    <property type="entry name" value="IV_pilin_GFxxxE"/>
    <property type="match status" value="1"/>
</dbReference>
<dbReference type="InterPro" id="IPR012902">
    <property type="entry name" value="N_methyl_site"/>
</dbReference>